<dbReference type="PANTHER" id="PTHR34817:SF2">
    <property type="entry name" value="NUCLEOTIDYLTRANSFERASE"/>
    <property type="match status" value="1"/>
</dbReference>
<organism evidence="1 2">
    <name type="scientific">Massilia horti</name>
    <dbReference type="NCBI Taxonomy" id="2562153"/>
    <lineage>
        <taxon>Bacteria</taxon>
        <taxon>Pseudomonadati</taxon>
        <taxon>Pseudomonadota</taxon>
        <taxon>Betaproteobacteria</taxon>
        <taxon>Burkholderiales</taxon>
        <taxon>Oxalobacteraceae</taxon>
        <taxon>Telluria group</taxon>
        <taxon>Massilia</taxon>
    </lineage>
</organism>
<reference evidence="1 2" key="1">
    <citation type="submission" date="2019-03" db="EMBL/GenBank/DDBJ databases">
        <title>Draft genome of Massilia hortus sp. nov., a novel bacterial species of the Oxalobacteraceae family.</title>
        <authorList>
            <person name="Peta V."/>
            <person name="Raths R."/>
            <person name="Bucking H."/>
        </authorList>
    </citation>
    <scope>NUCLEOTIDE SEQUENCE [LARGE SCALE GENOMIC DNA]</scope>
    <source>
        <strain evidence="1 2">ONC3</strain>
    </source>
</reference>
<dbReference type="AlphaFoldDB" id="A0A4Y9SLX5"/>
<keyword evidence="1" id="KW-0808">Transferase</keyword>
<dbReference type="InterPro" id="IPR018775">
    <property type="entry name" value="RlaP"/>
</dbReference>
<accession>A0A4Y9SLX5</accession>
<keyword evidence="2" id="KW-1185">Reference proteome</keyword>
<dbReference type="GO" id="GO:0016740">
    <property type="term" value="F:transferase activity"/>
    <property type="evidence" value="ECO:0007669"/>
    <property type="project" value="UniProtKB-KW"/>
</dbReference>
<dbReference type="Pfam" id="PF10127">
    <property type="entry name" value="RlaP"/>
    <property type="match status" value="1"/>
</dbReference>
<sequence>MIALHIREEIQRRLVQAEQNHDVKVIWAIESGSRAWGFESPNSDYDARFIYVNRPAWYLSVGLEEQRDVIEYPIVDDLDVNGWDLRKALRLFWKSNPAFMEWIQSPIVYMQRGTFAERCRMLAADVYSIESGIYHYRSMAKTNFRGYLRDPMVPLKKYFYVLRPLLAVRWLERHKAPAPIEFEKLLEVLDDPALLAAIDALLEQKRSSPELGLSPQIPAIQQFIVNELERIDGIVPPRLVRKDVEPKLSDLFRQVLTETWGVQILNL</sequence>
<protein>
    <submittedName>
        <fullName evidence="1">Nucleotidyltransferase domain-containing protein</fullName>
    </submittedName>
</protein>
<evidence type="ECO:0000313" key="1">
    <source>
        <dbReference type="EMBL" id="TFW27660.1"/>
    </source>
</evidence>
<dbReference type="PANTHER" id="PTHR34817">
    <property type="entry name" value="NUCLEOTIDYLTRANSFERASE"/>
    <property type="match status" value="1"/>
</dbReference>
<evidence type="ECO:0000313" key="2">
    <source>
        <dbReference type="Proteomes" id="UP000297258"/>
    </source>
</evidence>
<dbReference type="EMBL" id="SPUM01000147">
    <property type="protein sequence ID" value="TFW27660.1"/>
    <property type="molecule type" value="Genomic_DNA"/>
</dbReference>
<proteinExistence type="predicted"/>
<dbReference type="RefSeq" id="WP_135192053.1">
    <property type="nucleotide sequence ID" value="NZ_SPUM01000147.1"/>
</dbReference>
<name>A0A4Y9SLX5_9BURK</name>
<dbReference type="OrthoDB" id="9796845at2"/>
<dbReference type="Proteomes" id="UP000297258">
    <property type="component" value="Unassembled WGS sequence"/>
</dbReference>
<comment type="caution">
    <text evidence="1">The sequence shown here is derived from an EMBL/GenBank/DDBJ whole genome shotgun (WGS) entry which is preliminary data.</text>
</comment>
<gene>
    <name evidence="1" type="ORF">E4O92_23425</name>
</gene>